<dbReference type="Proteomes" id="UP000031668">
    <property type="component" value="Unassembled WGS sequence"/>
</dbReference>
<reference evidence="1 2" key="1">
    <citation type="journal article" date="2014" name="Genome Biol. Evol.">
        <title>The genome of the myxosporean Thelohanellus kitauei shows adaptations to nutrient acquisition within its fish host.</title>
        <authorList>
            <person name="Yang Y."/>
            <person name="Xiong J."/>
            <person name="Zhou Z."/>
            <person name="Huo F."/>
            <person name="Miao W."/>
            <person name="Ran C."/>
            <person name="Liu Y."/>
            <person name="Zhang J."/>
            <person name="Feng J."/>
            <person name="Wang M."/>
            <person name="Wang M."/>
            <person name="Wang L."/>
            <person name="Yao B."/>
        </authorList>
    </citation>
    <scope>NUCLEOTIDE SEQUENCE [LARGE SCALE GENOMIC DNA]</scope>
    <source>
        <strain evidence="1">Wuqing</strain>
    </source>
</reference>
<dbReference type="EMBL" id="JWZT01005755">
    <property type="protein sequence ID" value="KII60211.1"/>
    <property type="molecule type" value="Genomic_DNA"/>
</dbReference>
<proteinExistence type="predicted"/>
<dbReference type="AlphaFoldDB" id="A0A0C2MEN6"/>
<accession>A0A0C2MEN6</accession>
<dbReference type="OrthoDB" id="10029846at2759"/>
<organism evidence="1 2">
    <name type="scientific">Thelohanellus kitauei</name>
    <name type="common">Myxosporean</name>
    <dbReference type="NCBI Taxonomy" id="669202"/>
    <lineage>
        <taxon>Eukaryota</taxon>
        <taxon>Metazoa</taxon>
        <taxon>Cnidaria</taxon>
        <taxon>Myxozoa</taxon>
        <taxon>Myxosporea</taxon>
        <taxon>Bivalvulida</taxon>
        <taxon>Platysporina</taxon>
        <taxon>Myxobolidae</taxon>
        <taxon>Thelohanellus</taxon>
    </lineage>
</organism>
<gene>
    <name evidence="1" type="ORF">RF11_11660</name>
</gene>
<protein>
    <recommendedName>
        <fullName evidence="3">MULE transposase domain-containing protein</fullName>
    </recommendedName>
</protein>
<sequence>MNPAAVYCLLVIKTKYLYDRMLIEIIRLVLSCPPWIILTDIETAAMSSYREAFPSATIKGCYFHLCQSVLRKVNELGMKVDYESNDDLRIAVRCLAALARVPLANVSEAFDLIVVSMPRQEKMDELLSYFENAYIRCKRVRGKGGKLCSCTVPDTYMEQVSIGHRRNSSEYQCRTGLALWSPVSFYMQPSNDVDTALSRRRSNFKRRPEWSIILPKNTGN</sequence>
<name>A0A0C2MEN6_THEKT</name>
<evidence type="ECO:0000313" key="1">
    <source>
        <dbReference type="EMBL" id="KII60211.1"/>
    </source>
</evidence>
<evidence type="ECO:0000313" key="2">
    <source>
        <dbReference type="Proteomes" id="UP000031668"/>
    </source>
</evidence>
<keyword evidence="2" id="KW-1185">Reference proteome</keyword>
<evidence type="ECO:0008006" key="3">
    <source>
        <dbReference type="Google" id="ProtNLM"/>
    </source>
</evidence>
<comment type="caution">
    <text evidence="1">The sequence shown here is derived from an EMBL/GenBank/DDBJ whole genome shotgun (WGS) entry which is preliminary data.</text>
</comment>